<evidence type="ECO:0000256" key="3">
    <source>
        <dbReference type="ARBA" id="ARBA00022895"/>
    </source>
</evidence>
<evidence type="ECO:0000256" key="2">
    <source>
        <dbReference type="ARBA" id="ARBA00022454"/>
    </source>
</evidence>
<keyword evidence="2 5" id="KW-0158">Chromosome</keyword>
<feature type="domain" description="TERF2-interacting telomeric protein 1 Myb" evidence="7">
    <location>
        <begin position="242"/>
        <end position="305"/>
    </location>
</feature>
<dbReference type="GO" id="GO:0070187">
    <property type="term" value="C:shelterin complex"/>
    <property type="evidence" value="ECO:0007669"/>
    <property type="project" value="TreeGrafter"/>
</dbReference>
<proteinExistence type="inferred from homology"/>
<evidence type="ECO:0000256" key="4">
    <source>
        <dbReference type="ARBA" id="ARBA00023242"/>
    </source>
</evidence>
<keyword evidence="3 5" id="KW-0779">Telomere</keyword>
<dbReference type="EMBL" id="JANAWD010000066">
    <property type="protein sequence ID" value="KAJ3488478.1"/>
    <property type="molecule type" value="Genomic_DNA"/>
</dbReference>
<reference evidence="8" key="1">
    <citation type="submission" date="2022-07" db="EMBL/GenBank/DDBJ databases">
        <title>Genome Sequence of Physisporinus lineatus.</title>
        <authorList>
            <person name="Buettner E."/>
        </authorList>
    </citation>
    <scope>NUCLEOTIDE SEQUENCE</scope>
    <source>
        <strain evidence="8">VT162</strain>
    </source>
</reference>
<feature type="region of interest" description="Disordered" evidence="6">
    <location>
        <begin position="421"/>
        <end position="481"/>
    </location>
</feature>
<dbReference type="PANTHER" id="PTHR16466:SF6">
    <property type="entry name" value="TELOMERIC REPEAT-BINDING FACTOR 2-INTERACTING PROTEIN 1"/>
    <property type="match status" value="1"/>
</dbReference>
<evidence type="ECO:0000313" key="9">
    <source>
        <dbReference type="Proteomes" id="UP001212997"/>
    </source>
</evidence>
<dbReference type="InterPro" id="IPR039595">
    <property type="entry name" value="TE2IP/Rap1"/>
</dbReference>
<accession>A0AAD5V857</accession>
<feature type="compositionally biased region" description="Polar residues" evidence="6">
    <location>
        <begin position="563"/>
        <end position="572"/>
    </location>
</feature>
<dbReference type="Proteomes" id="UP001212997">
    <property type="component" value="Unassembled WGS sequence"/>
</dbReference>
<dbReference type="InterPro" id="IPR009057">
    <property type="entry name" value="Homeodomain-like_sf"/>
</dbReference>
<comment type="subcellular location">
    <subcellularLocation>
        <location evidence="5">Nucleus</location>
    </subcellularLocation>
    <subcellularLocation>
        <location evidence="5">Chromosome</location>
        <location evidence="5">Telomere</location>
    </subcellularLocation>
</comment>
<comment type="subunit">
    <text evidence="5">Homodimer.</text>
</comment>
<dbReference type="Gene3D" id="1.10.10.60">
    <property type="entry name" value="Homeodomain-like"/>
    <property type="match status" value="1"/>
</dbReference>
<feature type="region of interest" description="Disordered" evidence="6">
    <location>
        <begin position="532"/>
        <end position="572"/>
    </location>
</feature>
<protein>
    <recommendedName>
        <fullName evidence="5">DNA-binding protein RAP1</fullName>
    </recommendedName>
</protein>
<keyword evidence="9" id="KW-1185">Reference proteome</keyword>
<comment type="caution">
    <text evidence="8">The sequence shown here is derived from an EMBL/GenBank/DDBJ whole genome shotgun (WGS) entry which is preliminary data.</text>
</comment>
<name>A0AAD5V857_9APHY</name>
<dbReference type="GO" id="GO:0010833">
    <property type="term" value="P:telomere maintenance via telomere lengthening"/>
    <property type="evidence" value="ECO:0007669"/>
    <property type="project" value="UniProtKB-UniRule"/>
</dbReference>
<feature type="compositionally biased region" description="Acidic residues" evidence="6">
    <location>
        <begin position="424"/>
        <end position="435"/>
    </location>
</feature>
<gene>
    <name evidence="8" type="ORF">NLI96_g2813</name>
</gene>
<evidence type="ECO:0000259" key="7">
    <source>
        <dbReference type="Pfam" id="PF08914"/>
    </source>
</evidence>
<dbReference type="PANTHER" id="PTHR16466">
    <property type="entry name" value="TELOMERE REPEAT-BINDING FACTOR 2-INTERACTING PROTEIN 1"/>
    <property type="match status" value="1"/>
</dbReference>
<dbReference type="GO" id="GO:0042162">
    <property type="term" value="F:telomeric DNA binding"/>
    <property type="evidence" value="ECO:0007669"/>
    <property type="project" value="TreeGrafter"/>
</dbReference>
<comment type="similarity">
    <text evidence="1 5">Belongs to the RAP1 family.</text>
</comment>
<organism evidence="8 9">
    <name type="scientific">Meripilus lineatus</name>
    <dbReference type="NCBI Taxonomy" id="2056292"/>
    <lineage>
        <taxon>Eukaryota</taxon>
        <taxon>Fungi</taxon>
        <taxon>Dikarya</taxon>
        <taxon>Basidiomycota</taxon>
        <taxon>Agaricomycotina</taxon>
        <taxon>Agaricomycetes</taxon>
        <taxon>Polyporales</taxon>
        <taxon>Meripilaceae</taxon>
        <taxon>Meripilus</taxon>
    </lineage>
</organism>
<keyword evidence="4 5" id="KW-0539">Nucleus</keyword>
<feature type="region of interest" description="Disordered" evidence="6">
    <location>
        <begin position="316"/>
        <end position="363"/>
    </location>
</feature>
<dbReference type="InterPro" id="IPR015010">
    <property type="entry name" value="TERF2IP_Myb"/>
</dbReference>
<evidence type="ECO:0000256" key="5">
    <source>
        <dbReference type="RuleBase" id="RU367107"/>
    </source>
</evidence>
<evidence type="ECO:0000256" key="6">
    <source>
        <dbReference type="SAM" id="MobiDB-lite"/>
    </source>
</evidence>
<dbReference type="SUPFAM" id="SSF46689">
    <property type="entry name" value="Homeodomain-like"/>
    <property type="match status" value="1"/>
</dbReference>
<sequence>MISQSRHEPVTCMLTPNPSDGVTITLNPFLGLHLPAFQRIPSPIFQDENGLAIKFFIQKDIPQEIQAEVCETIASLGGRVESKVPRAGYVLTQPGTAEEERLRLCWASSDRPERYFVPYTYVEACKIHGILLKQIFVHQGSPIRMNIDSSIANVNVRAALSTRIMHSGGDPTASAQSARVILADPNTEVFQHLVKTYQGETDKYVESYLWVKKCIDKGSVIYTPVVYKNPGGRRPGEERTQFTEQDEDNLCNWIAAKIPYKETGGRTGNRLYQQLCEMVHDPEYAWVTRHTWQSWRERYKKNSQRLDKKIAQVVEEKKPAHGEKGQYGYVRKPEEKPKRSRKKKIANGETTDANGAGPSNEVEEDIDHLPVPVLPNIPGVLVPVQEPGNYAQLMYPPNSSSTFSQAGATQPGPVDVAAARENAPEEEMEDGEEATEWGIRVNNATPPSWAKRRSERAEEEEPAKRPRISRSPERNASREAPVLHVIDKAIQEVAEECRFTIGEVQEYYDKCGDVERTKNRFKKMRELLTAFKDEEERVSSDGMVIDSPQTSPAQSQSSTGTAPTQPTQSAES</sequence>
<evidence type="ECO:0000256" key="1">
    <source>
        <dbReference type="ARBA" id="ARBA00010467"/>
    </source>
</evidence>
<comment type="function">
    <text evidence="5">Involved in the regulation of telomere length, clustering and has a specific role in telomere position effect (TPE).</text>
</comment>
<dbReference type="CDD" id="cd11655">
    <property type="entry name" value="rap1_myb-like"/>
    <property type="match status" value="1"/>
</dbReference>
<feature type="compositionally biased region" description="Low complexity" evidence="6">
    <location>
        <begin position="547"/>
        <end position="562"/>
    </location>
</feature>
<dbReference type="AlphaFoldDB" id="A0AAD5V857"/>
<dbReference type="Pfam" id="PF08914">
    <property type="entry name" value="Myb_Rap1"/>
    <property type="match status" value="1"/>
</dbReference>
<evidence type="ECO:0000313" key="8">
    <source>
        <dbReference type="EMBL" id="KAJ3488478.1"/>
    </source>
</evidence>
<dbReference type="GO" id="GO:0031848">
    <property type="term" value="P:protection from non-homologous end joining at telomere"/>
    <property type="evidence" value="ECO:0007669"/>
    <property type="project" value="TreeGrafter"/>
</dbReference>